<evidence type="ECO:0000256" key="6">
    <source>
        <dbReference type="ARBA" id="ARBA00022777"/>
    </source>
</evidence>
<comment type="catalytic activity">
    <reaction evidence="1">
        <text>ATP + protein L-histidine = ADP + protein N-phospho-L-histidine.</text>
        <dbReference type="EC" id="2.7.13.3"/>
    </reaction>
</comment>
<evidence type="ECO:0000259" key="9">
    <source>
        <dbReference type="Pfam" id="PF02518"/>
    </source>
</evidence>
<dbReference type="Pfam" id="PF07568">
    <property type="entry name" value="HisKA_2"/>
    <property type="match status" value="1"/>
</dbReference>
<feature type="transmembrane region" description="Helical" evidence="8">
    <location>
        <begin position="141"/>
        <end position="162"/>
    </location>
</feature>
<evidence type="ECO:0000313" key="11">
    <source>
        <dbReference type="EMBL" id="MBC9811766.1"/>
    </source>
</evidence>
<keyword evidence="5" id="KW-0547">Nucleotide-binding</keyword>
<dbReference type="EMBL" id="JACVEL010000002">
    <property type="protein sequence ID" value="MBC9811766.1"/>
    <property type="molecule type" value="Genomic_DNA"/>
</dbReference>
<evidence type="ECO:0000259" key="10">
    <source>
        <dbReference type="Pfam" id="PF07568"/>
    </source>
</evidence>
<feature type="domain" description="Histidine kinase/HSP90-like ATPase" evidence="9">
    <location>
        <begin position="332"/>
        <end position="420"/>
    </location>
</feature>
<feature type="transmembrane region" description="Helical" evidence="8">
    <location>
        <begin position="39"/>
        <end position="60"/>
    </location>
</feature>
<dbReference type="GO" id="GO:0005524">
    <property type="term" value="F:ATP binding"/>
    <property type="evidence" value="ECO:0007669"/>
    <property type="project" value="UniProtKB-KW"/>
</dbReference>
<keyword evidence="8" id="KW-0812">Transmembrane</keyword>
<evidence type="ECO:0000256" key="7">
    <source>
        <dbReference type="ARBA" id="ARBA00022840"/>
    </source>
</evidence>
<dbReference type="InterPro" id="IPR011495">
    <property type="entry name" value="Sig_transdc_His_kin_sub2_dim/P"/>
</dbReference>
<keyword evidence="3" id="KW-0597">Phosphoprotein</keyword>
<keyword evidence="4" id="KW-0808">Transferase</keyword>
<protein>
    <recommendedName>
        <fullName evidence="2">histidine kinase</fullName>
        <ecNumber evidence="2">2.7.13.3</ecNumber>
    </recommendedName>
</protein>
<evidence type="ECO:0000256" key="4">
    <source>
        <dbReference type="ARBA" id="ARBA00022679"/>
    </source>
</evidence>
<evidence type="ECO:0000256" key="5">
    <source>
        <dbReference type="ARBA" id="ARBA00022741"/>
    </source>
</evidence>
<feature type="transmembrane region" description="Helical" evidence="8">
    <location>
        <begin position="66"/>
        <end position="85"/>
    </location>
</feature>
<proteinExistence type="predicted"/>
<evidence type="ECO:0000256" key="3">
    <source>
        <dbReference type="ARBA" id="ARBA00022553"/>
    </source>
</evidence>
<dbReference type="InterPro" id="IPR003594">
    <property type="entry name" value="HATPase_dom"/>
</dbReference>
<keyword evidence="8" id="KW-1133">Transmembrane helix</keyword>
<feature type="domain" description="Signal transduction histidine kinase subgroup 2 dimerisation and phosphoacceptor" evidence="10">
    <location>
        <begin position="232"/>
        <end position="305"/>
    </location>
</feature>
<feature type="transmembrane region" description="Helical" evidence="8">
    <location>
        <begin position="117"/>
        <end position="134"/>
    </location>
</feature>
<evidence type="ECO:0000256" key="8">
    <source>
        <dbReference type="SAM" id="Phobius"/>
    </source>
</evidence>
<dbReference type="GO" id="GO:0004673">
    <property type="term" value="F:protein histidine kinase activity"/>
    <property type="evidence" value="ECO:0007669"/>
    <property type="project" value="UniProtKB-EC"/>
</dbReference>
<evidence type="ECO:0000256" key="2">
    <source>
        <dbReference type="ARBA" id="ARBA00012438"/>
    </source>
</evidence>
<evidence type="ECO:0000256" key="1">
    <source>
        <dbReference type="ARBA" id="ARBA00000085"/>
    </source>
</evidence>
<dbReference type="AlphaFoldDB" id="A0A8J6PHN4"/>
<dbReference type="Pfam" id="PF02518">
    <property type="entry name" value="HATPase_c"/>
    <property type="match status" value="1"/>
</dbReference>
<dbReference type="RefSeq" id="WP_163490797.1">
    <property type="nucleotide sequence ID" value="NZ_JACVEL010000002.1"/>
</dbReference>
<name>A0A8J6PHN4_9FLAO</name>
<accession>A0A8J6PHN4</accession>
<dbReference type="InterPro" id="IPR036890">
    <property type="entry name" value="HATPase_C_sf"/>
</dbReference>
<dbReference type="PANTHER" id="PTHR41523">
    <property type="entry name" value="TWO-COMPONENT SYSTEM SENSOR PROTEIN"/>
    <property type="match status" value="1"/>
</dbReference>
<feature type="transmembrane region" description="Helical" evidence="8">
    <location>
        <begin position="174"/>
        <end position="194"/>
    </location>
</feature>
<keyword evidence="6 11" id="KW-0418">Kinase</keyword>
<dbReference type="SUPFAM" id="SSF55874">
    <property type="entry name" value="ATPase domain of HSP90 chaperone/DNA topoisomerase II/histidine kinase"/>
    <property type="match status" value="1"/>
</dbReference>
<keyword evidence="7" id="KW-0067">ATP-binding</keyword>
<dbReference type="Gene3D" id="3.30.565.10">
    <property type="entry name" value="Histidine kinase-like ATPase, C-terminal domain"/>
    <property type="match status" value="1"/>
</dbReference>
<reference evidence="11" key="1">
    <citation type="submission" date="2020-09" db="EMBL/GenBank/DDBJ databases">
        <title>Taishania pollutisoli gen. nov., sp. nov., Isolated from Tetrabromobisphenol A-Contaminated Soil.</title>
        <authorList>
            <person name="Chen Q."/>
        </authorList>
    </citation>
    <scope>NUCLEOTIDE SEQUENCE</scope>
    <source>
        <strain evidence="11">CZZ-1</strain>
    </source>
</reference>
<keyword evidence="8" id="KW-0472">Membrane</keyword>
<dbReference type="EC" id="2.7.13.3" evidence="2"/>
<dbReference type="Gene3D" id="3.30.450.20">
    <property type="entry name" value="PAS domain"/>
    <property type="match status" value="1"/>
</dbReference>
<dbReference type="PANTHER" id="PTHR41523:SF8">
    <property type="entry name" value="ETHYLENE RESPONSE SENSOR PROTEIN"/>
    <property type="match status" value="1"/>
</dbReference>
<sequence length="430" mass="49775">MKKKFHFYKYEAKQLNTNLEHIETPEEVQLYFDDLRIKLAFRMSCMFLLVFSALTYAYSFDSAESTTTMAFGAALSLFSVIFIHYTKQYRPVFFLYSTLGVAVTSFALITFHETVHLVDVLWMLGGVSLGFFSIGKRFGLLLLLISLVAITIFIFYSLNINIEVVRPRTFYQKLTLVAEMISGFVLNFYLFYLFTNVNKYSEMKLREVNEQLVEQNIKITLQNDEKTTLVKEVHHRVKNNLQIVVSLLRLQSMEIGSSRMKEHFQESINRIMAMALIHQKLYQNESLSQVKFTEYASDLVNTILRTDAHERDISFSIHSEIEKVGLKSLVPIGLILNELVSNSLKHAFNGNNNGWIKLEILPGEDKNWIRINYTDSGTWKKPAREKQSFGLVLVETLVEQLDGTLKIEKNEGRTTFHFTLMNIEEPDIVN</sequence>
<organism evidence="11 12">
    <name type="scientific">Taishania pollutisoli</name>
    <dbReference type="NCBI Taxonomy" id="2766479"/>
    <lineage>
        <taxon>Bacteria</taxon>
        <taxon>Pseudomonadati</taxon>
        <taxon>Bacteroidota</taxon>
        <taxon>Flavobacteriia</taxon>
        <taxon>Flavobacteriales</taxon>
        <taxon>Crocinitomicaceae</taxon>
        <taxon>Taishania</taxon>
    </lineage>
</organism>
<feature type="transmembrane region" description="Helical" evidence="8">
    <location>
        <begin position="92"/>
        <end position="111"/>
    </location>
</feature>
<dbReference type="Proteomes" id="UP000652681">
    <property type="component" value="Unassembled WGS sequence"/>
</dbReference>
<gene>
    <name evidence="11" type="ORF">H9Y05_04680</name>
</gene>
<comment type="caution">
    <text evidence="11">The sequence shown here is derived from an EMBL/GenBank/DDBJ whole genome shotgun (WGS) entry which is preliminary data.</text>
</comment>
<keyword evidence="12" id="KW-1185">Reference proteome</keyword>
<evidence type="ECO:0000313" key="12">
    <source>
        <dbReference type="Proteomes" id="UP000652681"/>
    </source>
</evidence>